<sequence>MPHFLPVKLGGKIRKSTDCAEKRECSLPSFDFETRPPFEAAFDVESLYRIRYSCDSQEPLAPSADSASQFSDDQNNPLVLTWSGPDDPQHPLNWSRSRKWVATILVSCFTFISPFSSTMVTPALPQMSSDLGVPENESFTRVLFMTIFLLGYAQGPFVLAPLSEIFGRVCVLQYANLVYLVFNTACGFAQTRDQMLVFRFLSGIGGSAPQALCNGVLADVWRKEERGLGQSIYGTLTSIGPCVAPIVGAYVSRSTSWRWIFWATSLFDVLVQLLALLFLRETYAPAILAKKAKALRKETGNKHIRTEYDTPEKTFGAILRRRLTLPFIMLFTHPAVQFPSLYRAVLYGVMYLVLSTYDWIWTEEYRLDAGTGSLHYLALCIGFLVGLQISHPLMDGLYAKLKAHHNTPDGKPEYRAPPMVLGGLLAPVGLFLFGWAAHTHQHWIVPDMGAAVFCCGLIIAFQSSQAYITDAYGAGHAASASAVGAFLRTMCGFGFPLFAPRMYESLGLGWGNSMLGFVTLALGVPCPLLLWVFGHKLREWSTRGL</sequence>
<dbReference type="PANTHER" id="PTHR23502:SF60">
    <property type="entry name" value="MAJOR FACILITATOR SUPERFAMILY (MFS) PROFILE DOMAIN-CONTAINING PROTEIN-RELATED"/>
    <property type="match status" value="1"/>
</dbReference>
<reference evidence="7" key="1">
    <citation type="journal article" date="2021" name="Nat. Commun.">
        <title>Genetic determinants of endophytism in the Arabidopsis root mycobiome.</title>
        <authorList>
            <person name="Mesny F."/>
            <person name="Miyauchi S."/>
            <person name="Thiergart T."/>
            <person name="Pickel B."/>
            <person name="Atanasova L."/>
            <person name="Karlsson M."/>
            <person name="Huettel B."/>
            <person name="Barry K.W."/>
            <person name="Haridas S."/>
            <person name="Chen C."/>
            <person name="Bauer D."/>
            <person name="Andreopoulos W."/>
            <person name="Pangilinan J."/>
            <person name="LaButti K."/>
            <person name="Riley R."/>
            <person name="Lipzen A."/>
            <person name="Clum A."/>
            <person name="Drula E."/>
            <person name="Henrissat B."/>
            <person name="Kohler A."/>
            <person name="Grigoriev I.V."/>
            <person name="Martin F.M."/>
            <person name="Hacquard S."/>
        </authorList>
    </citation>
    <scope>NUCLEOTIDE SEQUENCE</scope>
    <source>
        <strain evidence="7">MPI-CAGE-CH-0230</strain>
    </source>
</reference>
<keyword evidence="3 5" id="KW-1133">Transmembrane helix</keyword>
<dbReference type="SUPFAM" id="SSF103473">
    <property type="entry name" value="MFS general substrate transporter"/>
    <property type="match status" value="1"/>
</dbReference>
<dbReference type="FunFam" id="1.20.1250.20:FF:000011">
    <property type="entry name" value="MFS multidrug transporter, putative"/>
    <property type="match status" value="1"/>
</dbReference>
<dbReference type="GeneID" id="70190138"/>
<accession>A0A9P9BM47</accession>
<dbReference type="EMBL" id="JAGTJQ010000012">
    <property type="protein sequence ID" value="KAH7016060.1"/>
    <property type="molecule type" value="Genomic_DNA"/>
</dbReference>
<feature type="transmembrane region" description="Helical" evidence="5">
    <location>
        <begin position="327"/>
        <end position="354"/>
    </location>
</feature>
<dbReference type="Gene3D" id="1.20.1250.20">
    <property type="entry name" value="MFS general substrate transporter like domains"/>
    <property type="match status" value="1"/>
</dbReference>
<dbReference type="PANTHER" id="PTHR23502">
    <property type="entry name" value="MAJOR FACILITATOR SUPERFAMILY"/>
    <property type="match status" value="1"/>
</dbReference>
<evidence type="ECO:0000256" key="1">
    <source>
        <dbReference type="ARBA" id="ARBA00004141"/>
    </source>
</evidence>
<feature type="transmembrane region" description="Helical" evidence="5">
    <location>
        <begin position="473"/>
        <end position="495"/>
    </location>
</feature>
<dbReference type="GO" id="GO:0016020">
    <property type="term" value="C:membrane"/>
    <property type="evidence" value="ECO:0007669"/>
    <property type="project" value="UniProtKB-SubCell"/>
</dbReference>
<dbReference type="Pfam" id="PF07690">
    <property type="entry name" value="MFS_1"/>
    <property type="match status" value="1"/>
</dbReference>
<feature type="transmembrane region" description="Helical" evidence="5">
    <location>
        <begin position="196"/>
        <end position="220"/>
    </location>
</feature>
<feature type="transmembrane region" description="Helical" evidence="5">
    <location>
        <begin position="232"/>
        <end position="253"/>
    </location>
</feature>
<feature type="transmembrane region" description="Helical" evidence="5">
    <location>
        <begin position="171"/>
        <end position="190"/>
    </location>
</feature>
<dbReference type="InterPro" id="IPR011701">
    <property type="entry name" value="MFS"/>
</dbReference>
<dbReference type="RefSeq" id="XP_046005684.1">
    <property type="nucleotide sequence ID" value="XM_046160592.1"/>
</dbReference>
<organism evidence="7 8">
    <name type="scientific">Microdochium trichocladiopsis</name>
    <dbReference type="NCBI Taxonomy" id="1682393"/>
    <lineage>
        <taxon>Eukaryota</taxon>
        <taxon>Fungi</taxon>
        <taxon>Dikarya</taxon>
        <taxon>Ascomycota</taxon>
        <taxon>Pezizomycotina</taxon>
        <taxon>Sordariomycetes</taxon>
        <taxon>Xylariomycetidae</taxon>
        <taxon>Xylariales</taxon>
        <taxon>Microdochiaceae</taxon>
        <taxon>Microdochium</taxon>
    </lineage>
</organism>
<gene>
    <name evidence="7" type="ORF">B0I36DRAFT_377777</name>
</gene>
<keyword evidence="2 5" id="KW-0812">Transmembrane</keyword>
<feature type="transmembrane region" description="Helical" evidence="5">
    <location>
        <begin position="259"/>
        <end position="279"/>
    </location>
</feature>
<comment type="subcellular location">
    <subcellularLocation>
        <location evidence="1">Membrane</location>
        <topology evidence="1">Multi-pass membrane protein</topology>
    </subcellularLocation>
</comment>
<dbReference type="InterPro" id="IPR020846">
    <property type="entry name" value="MFS_dom"/>
</dbReference>
<feature type="transmembrane region" description="Helical" evidence="5">
    <location>
        <begin position="139"/>
        <end position="159"/>
    </location>
</feature>
<proteinExistence type="predicted"/>
<comment type="caution">
    <text evidence="7">The sequence shown here is derived from an EMBL/GenBank/DDBJ whole genome shotgun (WGS) entry which is preliminary data.</text>
</comment>
<dbReference type="InterPro" id="IPR036259">
    <property type="entry name" value="MFS_trans_sf"/>
</dbReference>
<feature type="domain" description="Major facilitator superfamily (MFS) profile" evidence="6">
    <location>
        <begin position="102"/>
        <end position="538"/>
    </location>
</feature>
<dbReference type="Proteomes" id="UP000756346">
    <property type="component" value="Unassembled WGS sequence"/>
</dbReference>
<evidence type="ECO:0000313" key="8">
    <source>
        <dbReference type="Proteomes" id="UP000756346"/>
    </source>
</evidence>
<evidence type="ECO:0000259" key="6">
    <source>
        <dbReference type="PROSITE" id="PS50850"/>
    </source>
</evidence>
<feature type="transmembrane region" description="Helical" evidence="5">
    <location>
        <begin position="419"/>
        <end position="437"/>
    </location>
</feature>
<feature type="transmembrane region" description="Helical" evidence="5">
    <location>
        <begin position="515"/>
        <end position="533"/>
    </location>
</feature>
<name>A0A9P9BM47_9PEZI</name>
<evidence type="ECO:0000313" key="7">
    <source>
        <dbReference type="EMBL" id="KAH7016060.1"/>
    </source>
</evidence>
<protein>
    <submittedName>
        <fullName evidence="7">MFS multidrug transporter</fullName>
    </submittedName>
</protein>
<evidence type="ECO:0000256" key="4">
    <source>
        <dbReference type="ARBA" id="ARBA00023136"/>
    </source>
</evidence>
<feature type="transmembrane region" description="Helical" evidence="5">
    <location>
        <begin position="443"/>
        <end position="461"/>
    </location>
</feature>
<dbReference type="GO" id="GO:0022857">
    <property type="term" value="F:transmembrane transporter activity"/>
    <property type="evidence" value="ECO:0007669"/>
    <property type="project" value="InterPro"/>
</dbReference>
<dbReference type="PROSITE" id="PS50850">
    <property type="entry name" value="MFS"/>
    <property type="match status" value="1"/>
</dbReference>
<evidence type="ECO:0000256" key="2">
    <source>
        <dbReference type="ARBA" id="ARBA00022692"/>
    </source>
</evidence>
<keyword evidence="4 5" id="KW-0472">Membrane</keyword>
<dbReference type="CDD" id="cd17323">
    <property type="entry name" value="MFS_Tpo1_MDR_like"/>
    <property type="match status" value="1"/>
</dbReference>
<keyword evidence="8" id="KW-1185">Reference proteome</keyword>
<feature type="transmembrane region" description="Helical" evidence="5">
    <location>
        <begin position="374"/>
        <end position="398"/>
    </location>
</feature>
<evidence type="ECO:0000256" key="5">
    <source>
        <dbReference type="SAM" id="Phobius"/>
    </source>
</evidence>
<dbReference type="OrthoDB" id="6770063at2759"/>
<feature type="transmembrane region" description="Helical" evidence="5">
    <location>
        <begin position="100"/>
        <end position="119"/>
    </location>
</feature>
<dbReference type="AlphaFoldDB" id="A0A9P9BM47"/>
<evidence type="ECO:0000256" key="3">
    <source>
        <dbReference type="ARBA" id="ARBA00022989"/>
    </source>
</evidence>